<reference evidence="3 4" key="1">
    <citation type="submission" date="2016-10" db="EMBL/GenBank/DDBJ databases">
        <authorList>
            <person name="de Groot N.N."/>
        </authorList>
    </citation>
    <scope>NUCLEOTIDE SEQUENCE [LARGE SCALE GENOMIC DNA]</scope>
    <source>
        <strain evidence="3 4">DSM 26130</strain>
    </source>
</reference>
<organism evidence="3 4">
    <name type="scientific">Spirosoma endophyticum</name>
    <dbReference type="NCBI Taxonomy" id="662367"/>
    <lineage>
        <taxon>Bacteria</taxon>
        <taxon>Pseudomonadati</taxon>
        <taxon>Bacteroidota</taxon>
        <taxon>Cytophagia</taxon>
        <taxon>Cytophagales</taxon>
        <taxon>Cytophagaceae</taxon>
        <taxon>Spirosoma</taxon>
    </lineage>
</organism>
<dbReference type="SUPFAM" id="SSF53474">
    <property type="entry name" value="alpha/beta-Hydrolases"/>
    <property type="match status" value="1"/>
</dbReference>
<dbReference type="PRINTS" id="PR00111">
    <property type="entry name" value="ABHYDROLASE"/>
</dbReference>
<dbReference type="InterPro" id="IPR029058">
    <property type="entry name" value="AB_hydrolase_fold"/>
</dbReference>
<evidence type="ECO:0000313" key="4">
    <source>
        <dbReference type="Proteomes" id="UP000198598"/>
    </source>
</evidence>
<evidence type="ECO:0000259" key="2">
    <source>
        <dbReference type="Pfam" id="PF00561"/>
    </source>
</evidence>
<name>A0A1I1WDE9_9BACT</name>
<protein>
    <submittedName>
        <fullName evidence="3">Pimeloyl-ACP methyl ester carboxylesterase</fullName>
    </submittedName>
</protein>
<dbReference type="Proteomes" id="UP000198598">
    <property type="component" value="Unassembled WGS sequence"/>
</dbReference>
<evidence type="ECO:0000313" key="3">
    <source>
        <dbReference type="EMBL" id="SFD93174.1"/>
    </source>
</evidence>
<proteinExistence type="predicted"/>
<dbReference type="InterPro" id="IPR000639">
    <property type="entry name" value="Epox_hydrolase-like"/>
</dbReference>
<dbReference type="Pfam" id="PF00561">
    <property type="entry name" value="Abhydrolase_1"/>
    <property type="match status" value="1"/>
</dbReference>
<dbReference type="PRINTS" id="PR00412">
    <property type="entry name" value="EPOXHYDRLASE"/>
</dbReference>
<dbReference type="GO" id="GO:0016787">
    <property type="term" value="F:hydrolase activity"/>
    <property type="evidence" value="ECO:0007669"/>
    <property type="project" value="UniProtKB-KW"/>
</dbReference>
<accession>A0A1I1WDE9</accession>
<dbReference type="Gene3D" id="3.40.50.1820">
    <property type="entry name" value="alpha/beta hydrolase"/>
    <property type="match status" value="1"/>
</dbReference>
<dbReference type="RefSeq" id="WP_093829665.1">
    <property type="nucleotide sequence ID" value="NZ_FOLQ01000008.1"/>
</dbReference>
<dbReference type="AlphaFoldDB" id="A0A1I1WDE9"/>
<keyword evidence="4" id="KW-1185">Reference proteome</keyword>
<dbReference type="InterPro" id="IPR000073">
    <property type="entry name" value="AB_hydrolase_1"/>
</dbReference>
<dbReference type="OrthoDB" id="9773293at2"/>
<keyword evidence="1" id="KW-0378">Hydrolase</keyword>
<evidence type="ECO:0000256" key="1">
    <source>
        <dbReference type="ARBA" id="ARBA00022801"/>
    </source>
</evidence>
<sequence>MTHTFVKTNNIQLHVVQAGPADGPLVILLHGFPEFWYGWQHQIDTLAEAGFFVWAPDQRGYNLSDKPTGVDAYGIDTLAADVVGLIDAAGRQKAIVVGHDWGAAVAWWTAVTYPERVDRLVVMNVPHPIVMKKFASRDLGQMLRSWYIGFFQLPWLPETLSRLGNWAMLVRTLRKSSRPGTFSNADLQQYKAAWSQPGAFTAMVNWYRAALQKPPSRRSDIRITVPTLLIWGVRDQFLKREMAQLSIDLCDNGRIVFIENATHWVQHEEAERVNELIKSIVVSQ</sequence>
<dbReference type="PANTHER" id="PTHR43329">
    <property type="entry name" value="EPOXIDE HYDROLASE"/>
    <property type="match status" value="1"/>
</dbReference>
<dbReference type="EMBL" id="FOLQ01000008">
    <property type="protein sequence ID" value="SFD93174.1"/>
    <property type="molecule type" value="Genomic_DNA"/>
</dbReference>
<dbReference type="STRING" id="662367.SAMN05216167_108237"/>
<gene>
    <name evidence="3" type="ORF">SAMN05216167_108237</name>
</gene>
<feature type="domain" description="AB hydrolase-1" evidence="2">
    <location>
        <begin position="24"/>
        <end position="269"/>
    </location>
</feature>